<keyword evidence="3" id="KW-1185">Reference proteome</keyword>
<name>W7A4J5_9APIC</name>
<accession>W7A4J5</accession>
<dbReference type="AlphaFoldDB" id="W7A4J5"/>
<evidence type="ECO:0000256" key="1">
    <source>
        <dbReference type="SAM" id="MobiDB-lite"/>
    </source>
</evidence>
<evidence type="ECO:0000313" key="2">
    <source>
        <dbReference type="EMBL" id="EUD64009.1"/>
    </source>
</evidence>
<sequence length="115" mass="13979">MAPPRKRKKLVNQNVREKKILIEKDDIQYNISTRMHPEWHLHSDVTSRKIFTIIGAKEHLQRDRRRKRRGHTRRRKNLHKKNKERNRILTVPRKRGIFIRGITHGRTFSEGYKKG</sequence>
<evidence type="ECO:0000313" key="3">
    <source>
        <dbReference type="Proteomes" id="UP000030640"/>
    </source>
</evidence>
<reference evidence="2 3" key="1">
    <citation type="submission" date="2013-02" db="EMBL/GenBank/DDBJ databases">
        <title>The Genome Sequence of Plasmodium inui San Antonio 1.</title>
        <authorList>
            <consortium name="The Broad Institute Genome Sequencing Platform"/>
            <consortium name="The Broad Institute Genome Sequencing Center for Infectious Disease"/>
            <person name="Neafsey D."/>
            <person name="Cheeseman I."/>
            <person name="Volkman S."/>
            <person name="Adams J."/>
            <person name="Walker B."/>
            <person name="Young S.K."/>
            <person name="Zeng Q."/>
            <person name="Gargeya S."/>
            <person name="Fitzgerald M."/>
            <person name="Haas B."/>
            <person name="Abouelleil A."/>
            <person name="Alvarado L."/>
            <person name="Arachchi H.M."/>
            <person name="Berlin A.M."/>
            <person name="Chapman S.B."/>
            <person name="Dewar J."/>
            <person name="Goldberg J."/>
            <person name="Griggs A."/>
            <person name="Gujja S."/>
            <person name="Hansen M."/>
            <person name="Howarth C."/>
            <person name="Imamovic A."/>
            <person name="Larimer J."/>
            <person name="McCowan C."/>
            <person name="Murphy C."/>
            <person name="Neiman D."/>
            <person name="Pearson M."/>
            <person name="Priest M."/>
            <person name="Roberts A."/>
            <person name="Saif S."/>
            <person name="Shea T."/>
            <person name="Sisk P."/>
            <person name="Sykes S."/>
            <person name="Wortman J."/>
            <person name="Nusbaum C."/>
            <person name="Birren B."/>
        </authorList>
    </citation>
    <scope>NUCLEOTIDE SEQUENCE [LARGE SCALE GENOMIC DNA]</scope>
    <source>
        <strain evidence="2 3">San Antonio 1</strain>
    </source>
</reference>
<proteinExistence type="predicted"/>
<gene>
    <name evidence="2" type="ORF">C922_05613</name>
</gene>
<feature type="compositionally biased region" description="Basic residues" evidence="1">
    <location>
        <begin position="62"/>
        <end position="84"/>
    </location>
</feature>
<protein>
    <submittedName>
        <fullName evidence="2">Uncharacterized protein</fullName>
    </submittedName>
</protein>
<dbReference type="VEuPathDB" id="PlasmoDB:C922_05613"/>
<feature type="region of interest" description="Disordered" evidence="1">
    <location>
        <begin position="59"/>
        <end position="85"/>
    </location>
</feature>
<dbReference type="GeneID" id="20040887"/>
<dbReference type="RefSeq" id="XP_008819406.1">
    <property type="nucleotide sequence ID" value="XM_008821184.1"/>
</dbReference>
<dbReference type="EMBL" id="KI965570">
    <property type="protein sequence ID" value="EUD64009.1"/>
    <property type="molecule type" value="Genomic_DNA"/>
</dbReference>
<dbReference type="Proteomes" id="UP000030640">
    <property type="component" value="Unassembled WGS sequence"/>
</dbReference>
<organism evidence="2 3">
    <name type="scientific">Plasmodium inui San Antonio 1</name>
    <dbReference type="NCBI Taxonomy" id="1237626"/>
    <lineage>
        <taxon>Eukaryota</taxon>
        <taxon>Sar</taxon>
        <taxon>Alveolata</taxon>
        <taxon>Apicomplexa</taxon>
        <taxon>Aconoidasida</taxon>
        <taxon>Haemosporida</taxon>
        <taxon>Plasmodiidae</taxon>
        <taxon>Plasmodium</taxon>
        <taxon>Plasmodium (Plasmodium)</taxon>
    </lineage>
</organism>